<dbReference type="EMBL" id="AFLW02000008">
    <property type="protein sequence ID" value="EMM84529.1"/>
    <property type="molecule type" value="Genomic_DNA"/>
</dbReference>
<dbReference type="Proteomes" id="UP000012128">
    <property type="component" value="Unassembled WGS sequence"/>
</dbReference>
<dbReference type="AlphaFoldDB" id="M6GPU5"/>
<sequence>MPNYRPNSEQWTNNVDEKESATETDYLNFLFSRIHFDSIFIIK</sequence>
<evidence type="ECO:0000313" key="1">
    <source>
        <dbReference type="EMBL" id="EMM84529.1"/>
    </source>
</evidence>
<accession>M6GPU5</accession>
<reference evidence="1 2" key="1">
    <citation type="submission" date="2013-01" db="EMBL/GenBank/DDBJ databases">
        <authorList>
            <person name="Harkins D.M."/>
            <person name="Durkin A.S."/>
            <person name="Brinkac L.M."/>
            <person name="Haft D.H."/>
            <person name="Selengut J.D."/>
            <person name="Sanka R."/>
            <person name="DePew J."/>
            <person name="Purushe J."/>
            <person name="Hospenthal D.R."/>
            <person name="Murray C.K."/>
            <person name="Pimentel G."/>
            <person name="Wasfy M."/>
            <person name="Parker T."/>
            <person name="Miller R.S."/>
            <person name="Vinetz J.M."/>
            <person name="Sutton G.G."/>
            <person name="Nierman W.C."/>
            <person name="Fouts D.E."/>
        </authorList>
    </citation>
    <scope>NUCLEOTIDE SEQUENCE [LARGE SCALE GENOMIC DNA]</scope>
    <source>
        <strain evidence="1 2">2006001854</strain>
    </source>
</reference>
<proteinExistence type="predicted"/>
<evidence type="ECO:0000313" key="2">
    <source>
        <dbReference type="Proteomes" id="UP000012128"/>
    </source>
</evidence>
<gene>
    <name evidence="1" type="ORF">LEP1GSC037_4337</name>
</gene>
<name>M6GPU5_LEPIR</name>
<comment type="caution">
    <text evidence="1">The sequence shown here is derived from an EMBL/GenBank/DDBJ whole genome shotgun (WGS) entry which is preliminary data.</text>
</comment>
<organism evidence="1 2">
    <name type="scientific">Leptospira interrogans str. 2006001854</name>
    <dbReference type="NCBI Taxonomy" id="1001590"/>
    <lineage>
        <taxon>Bacteria</taxon>
        <taxon>Pseudomonadati</taxon>
        <taxon>Spirochaetota</taxon>
        <taxon>Spirochaetia</taxon>
        <taxon>Leptospirales</taxon>
        <taxon>Leptospiraceae</taxon>
        <taxon>Leptospira</taxon>
    </lineage>
</organism>
<protein>
    <submittedName>
        <fullName evidence="1">Uncharacterized protein</fullName>
    </submittedName>
</protein>